<name>A0ACB8BJ32_9AGAM</name>
<accession>A0ACB8BJ32</accession>
<keyword evidence="2" id="KW-1185">Reference proteome</keyword>
<protein>
    <submittedName>
        <fullName evidence="1">Uncharacterized protein</fullName>
    </submittedName>
</protein>
<organism evidence="1 2">
    <name type="scientific">Leucogyrophana mollusca</name>
    <dbReference type="NCBI Taxonomy" id="85980"/>
    <lineage>
        <taxon>Eukaryota</taxon>
        <taxon>Fungi</taxon>
        <taxon>Dikarya</taxon>
        <taxon>Basidiomycota</taxon>
        <taxon>Agaricomycotina</taxon>
        <taxon>Agaricomycetes</taxon>
        <taxon>Agaricomycetidae</taxon>
        <taxon>Boletales</taxon>
        <taxon>Boletales incertae sedis</taxon>
        <taxon>Leucogyrophana</taxon>
    </lineage>
</organism>
<reference evidence="1" key="1">
    <citation type="journal article" date="2021" name="New Phytol.">
        <title>Evolutionary innovations through gain and loss of genes in the ectomycorrhizal Boletales.</title>
        <authorList>
            <person name="Wu G."/>
            <person name="Miyauchi S."/>
            <person name="Morin E."/>
            <person name="Kuo A."/>
            <person name="Drula E."/>
            <person name="Varga T."/>
            <person name="Kohler A."/>
            <person name="Feng B."/>
            <person name="Cao Y."/>
            <person name="Lipzen A."/>
            <person name="Daum C."/>
            <person name="Hundley H."/>
            <person name="Pangilinan J."/>
            <person name="Johnson J."/>
            <person name="Barry K."/>
            <person name="LaButti K."/>
            <person name="Ng V."/>
            <person name="Ahrendt S."/>
            <person name="Min B."/>
            <person name="Choi I.G."/>
            <person name="Park H."/>
            <person name="Plett J.M."/>
            <person name="Magnuson J."/>
            <person name="Spatafora J.W."/>
            <person name="Nagy L.G."/>
            <person name="Henrissat B."/>
            <person name="Grigoriev I.V."/>
            <person name="Yang Z.L."/>
            <person name="Xu J."/>
            <person name="Martin F.M."/>
        </authorList>
    </citation>
    <scope>NUCLEOTIDE SEQUENCE</scope>
    <source>
        <strain evidence="1">KUC20120723A-06</strain>
    </source>
</reference>
<evidence type="ECO:0000313" key="1">
    <source>
        <dbReference type="EMBL" id="KAH7924823.1"/>
    </source>
</evidence>
<dbReference type="Proteomes" id="UP000790709">
    <property type="component" value="Unassembled WGS sequence"/>
</dbReference>
<gene>
    <name evidence="1" type="ORF">BV22DRAFT_1090176</name>
</gene>
<comment type="caution">
    <text evidence="1">The sequence shown here is derived from an EMBL/GenBank/DDBJ whole genome shotgun (WGS) entry which is preliminary data.</text>
</comment>
<evidence type="ECO:0000313" key="2">
    <source>
        <dbReference type="Proteomes" id="UP000790709"/>
    </source>
</evidence>
<proteinExistence type="predicted"/>
<sequence length="949" mass="107507">MQCIWSKASHSFLRKATSSASPLATQKAFAASRGRTHFTPGIPGQFTLPPAILRRAISSSSRFELAPKVALRQRSPRCVPDETLDILPSTPPSSLTTAQISLAASRAVRISCRNGALTDAAYIINSLRGSTFIPNPRAPKIGGPFLPKLDFDPIDFCRPVSPALSAHGLLHHFIRAGETVKARQFARQLIRDGIRVRGATLHAVVDTQINTGTKLPRSLLSGERHTGPDILSLRPEMAADEGTRYALSLLLLARRHRQRCSDKTYQSVIHACLLQGEIIVASLLFVLLVKDWEVKQKMAAGLKAQIAEEQLLPNGPSPDLRNRWASLLADAKRSPPKRLMSSILMQCEENMLLEPNEESAQPLRHAALQALANIAGLLDRRLLPFTDVSSLIRVLSRCPKASEKVWVFEGNREKPSRVEAYGYFHRVLHEFAHSLSLRAPCFGGQEVQSRMPPLSRETYNSLLHYAFRHRQSLPLANQVLHHMEHERSPPLKPDITTYNIFMRSSTLMRRNDLSELALAQLRCAKENQQHGISVQPPKPLSLVHKPLLSHNQPLFSDSKSDPRIKDPLSADVYTLTSYIMHLTSTGQPHVVAKILFHVLPELSAVDHPSWGVATEEDRREMRKQNRDQRLARAVILGPRFFTAVLNALCKAGKTGLTERVWLLAKEAERASWMWSKQYGDVVKPWCLPVHAYTIMLQCYGAEARKGLKIRHLGRAEAGWVPKSRSKVRGWAYFVLANRRARKDLSRRTLALRASATLSRAMFRGAKDIYDTLVSIRQTDGHRMQVPRPDARFFNAALELFGRQPSMRARSYRTSPAHWRHKLGSASSQYTRFGKRPRGWNPFLARLVKEMAAAGYPIPAAFQRLFAGHWPYGFMHFKDKTTLNKQPFKFPRPRKMPFRPHALSTLRERGIPVRRREWTQTGCKWRWKRRRRKVERTGEKQSDEALSYKS</sequence>
<dbReference type="EMBL" id="MU266415">
    <property type="protein sequence ID" value="KAH7924823.1"/>
    <property type="molecule type" value="Genomic_DNA"/>
</dbReference>